<dbReference type="Gene3D" id="2.60.40.3760">
    <property type="match status" value="2"/>
</dbReference>
<dbReference type="InterPro" id="IPR013688">
    <property type="entry name" value="GBS_Bsp-like"/>
</dbReference>
<dbReference type="InterPro" id="IPR009148">
    <property type="entry name" value="PcsB-like"/>
</dbReference>
<dbReference type="PROSITE" id="PS50911">
    <property type="entry name" value="CHAP"/>
    <property type="match status" value="1"/>
</dbReference>
<dbReference type="Pfam" id="PF05257">
    <property type="entry name" value="CHAP"/>
    <property type="match status" value="1"/>
</dbReference>
<protein>
    <submittedName>
        <fullName evidence="3">Secreted protein, putative function in cell-wall metabolism (Amidase)</fullName>
    </submittedName>
</protein>
<accession>A0A3S4PWK8</accession>
<evidence type="ECO:0000256" key="1">
    <source>
        <dbReference type="SAM" id="SignalP"/>
    </source>
</evidence>
<dbReference type="PRINTS" id="PR01852">
    <property type="entry name" value="SIBAPROTEIN"/>
</dbReference>
<dbReference type="SUPFAM" id="SSF54001">
    <property type="entry name" value="Cysteine proteinases"/>
    <property type="match status" value="1"/>
</dbReference>
<proteinExistence type="predicted"/>
<reference evidence="3 4" key="1">
    <citation type="submission" date="2018-12" db="EMBL/GenBank/DDBJ databases">
        <authorList>
            <consortium name="Pathogen Informatics"/>
        </authorList>
    </citation>
    <scope>NUCLEOTIDE SEQUENCE [LARGE SCALE GENOMIC DNA]</scope>
    <source>
        <strain evidence="3 4">NCTC3166</strain>
    </source>
</reference>
<dbReference type="EMBL" id="LR134266">
    <property type="protein sequence ID" value="VED66288.1"/>
    <property type="molecule type" value="Genomic_DNA"/>
</dbReference>
<sequence length="337" mass="38177">MQGIKKLLLAACLFWAGASQVARAEQNVNYIYKEKGQLVVHLGNIPDRFQRISVPIWSEQNGQDDLIWYPVQRGENGFDLQVPLTNHLDQAGLYHIHVYGIHSNGNLEGLFPLQTIVEKKDLASSQPKITVRPSTAQLFEIQLQLFEDVEEVLFPIWSEQDGQDDLIWYPAKRTAPGRYQLSFNAEKHTGKGTFHLHVYQKNKGHLKGLLATEFQVERIKPAPLVTQPDNYYPIGECTWAAKELAPWSQNWWGNGGMWTTSARAAGFRTGNTPEVGAIVCWDNGGYGHVAVVTEVEHNQNIQVKEANYNGNRTINNFRGWFDPTNVVWGTVSYIYPN</sequence>
<dbReference type="RefSeq" id="WP_126403573.1">
    <property type="nucleotide sequence ID" value="NZ_LR134266.1"/>
</dbReference>
<feature type="domain" description="Peptidase C51" evidence="2">
    <location>
        <begin position="212"/>
        <end position="335"/>
    </location>
</feature>
<keyword evidence="1" id="KW-0732">Signal</keyword>
<gene>
    <name evidence="3" type="ORF">NCTC3166_00054</name>
</gene>
<name>A0A3S4PWK8_9STRE</name>
<dbReference type="Proteomes" id="UP000270025">
    <property type="component" value="Chromosome"/>
</dbReference>
<dbReference type="AlphaFoldDB" id="A0A3S4PWK8"/>
<keyword evidence="4" id="KW-1185">Reference proteome</keyword>
<dbReference type="KEGG" id="svf:NCTC3166_00054"/>
<dbReference type="InterPro" id="IPR038765">
    <property type="entry name" value="Papain-like_cys_pep_sf"/>
</dbReference>
<dbReference type="Pfam" id="PF08481">
    <property type="entry name" value="GBS_Bsp-like"/>
    <property type="match status" value="2"/>
</dbReference>
<evidence type="ECO:0000313" key="3">
    <source>
        <dbReference type="EMBL" id="VED66288.1"/>
    </source>
</evidence>
<organism evidence="3 4">
    <name type="scientific">Streptococcus viridans</name>
    <dbReference type="NCBI Taxonomy" id="78535"/>
    <lineage>
        <taxon>Bacteria</taxon>
        <taxon>Bacillati</taxon>
        <taxon>Bacillota</taxon>
        <taxon>Bacilli</taxon>
        <taxon>Lactobacillales</taxon>
        <taxon>Streptococcaceae</taxon>
        <taxon>Streptococcus</taxon>
    </lineage>
</organism>
<dbReference type="Gene3D" id="3.90.1720.10">
    <property type="entry name" value="endopeptidase domain like (from Nostoc punctiforme)"/>
    <property type="match status" value="1"/>
</dbReference>
<evidence type="ECO:0000259" key="2">
    <source>
        <dbReference type="PROSITE" id="PS50911"/>
    </source>
</evidence>
<dbReference type="InterPro" id="IPR007921">
    <property type="entry name" value="CHAP_dom"/>
</dbReference>
<feature type="signal peptide" evidence="1">
    <location>
        <begin position="1"/>
        <end position="24"/>
    </location>
</feature>
<evidence type="ECO:0000313" key="4">
    <source>
        <dbReference type="Proteomes" id="UP000270025"/>
    </source>
</evidence>
<feature type="chain" id="PRO_5018721059" evidence="1">
    <location>
        <begin position="25"/>
        <end position="337"/>
    </location>
</feature>